<accession>A0A2Z4Y4R4</accession>
<gene>
    <name evidence="1" type="ORF">BRCON_1353</name>
</gene>
<organism evidence="1 2">
    <name type="scientific">Sumerlaea chitinivorans</name>
    <dbReference type="NCBI Taxonomy" id="2250252"/>
    <lineage>
        <taxon>Bacteria</taxon>
        <taxon>Candidatus Sumerlaeota</taxon>
        <taxon>Candidatus Sumerlaeia</taxon>
        <taxon>Candidatus Sumerlaeales</taxon>
        <taxon>Candidatus Sumerlaeaceae</taxon>
        <taxon>Candidatus Sumerlaea</taxon>
    </lineage>
</organism>
<dbReference type="EMBL" id="CP030759">
    <property type="protein sequence ID" value="AXA36130.1"/>
    <property type="molecule type" value="Genomic_DNA"/>
</dbReference>
<reference evidence="1 2" key="1">
    <citation type="submission" date="2018-05" db="EMBL/GenBank/DDBJ databases">
        <title>A metagenomic window into the 2 km-deep terrestrial subsurface aquifer revealed taxonomically and functionally diverse microbial community comprising novel uncultured bacterial lineages.</title>
        <authorList>
            <person name="Kadnikov V.V."/>
            <person name="Mardanov A.V."/>
            <person name="Beletsky A.V."/>
            <person name="Banks D."/>
            <person name="Pimenov N.V."/>
            <person name="Frank Y.A."/>
            <person name="Karnachuk O.V."/>
            <person name="Ravin N.V."/>
        </authorList>
    </citation>
    <scope>NUCLEOTIDE SEQUENCE [LARGE SCALE GENOMIC DNA]</scope>
    <source>
        <strain evidence="1">BY</strain>
    </source>
</reference>
<dbReference type="Proteomes" id="UP000262583">
    <property type="component" value="Chromosome"/>
</dbReference>
<evidence type="ECO:0000313" key="1">
    <source>
        <dbReference type="EMBL" id="AXA36130.1"/>
    </source>
</evidence>
<protein>
    <submittedName>
        <fullName evidence="1">Uncharacterized protein</fullName>
    </submittedName>
</protein>
<name>A0A2Z4Y4R4_SUMC1</name>
<proteinExistence type="predicted"/>
<evidence type="ECO:0000313" key="2">
    <source>
        <dbReference type="Proteomes" id="UP000262583"/>
    </source>
</evidence>
<dbReference type="KEGG" id="schv:BRCON_1353"/>
<sequence>MRIEQKAWSPLWLEFSGLPQLLNQKIRGGAGWPLFKKIVELDCAVNHSPGLVEVSLAELALRCGLSTSVVRRGLLAMRKLKIVASFLPDHDEECALLRVCVPLSTPRTTDEIRAEHPELFGDRKHYFRYAVSSDSAHEPTDEEDDPILQEIVDLYLNTVGLKMNAFILDELRLVRTRFPIELIRRTFRRARQNDIHSLSWIVREMIRKKRGQDEIEGED</sequence>
<dbReference type="AlphaFoldDB" id="A0A2Z4Y4R4"/>